<organism evidence="2">
    <name type="scientific">Percolomonas cosmopolitus</name>
    <dbReference type="NCBI Taxonomy" id="63605"/>
    <lineage>
        <taxon>Eukaryota</taxon>
        <taxon>Discoba</taxon>
        <taxon>Heterolobosea</taxon>
        <taxon>Tetramitia</taxon>
        <taxon>Eutetramitia</taxon>
        <taxon>Percolomonadidae</taxon>
        <taxon>Percolomonas</taxon>
    </lineage>
</organism>
<sequence length="259" mass="29953">MSMKTTAAQRQESSVSGDAIWRHYIESELKQTRQWEQNFSYLMNDKDKIDVEALMREDQRKLQAASTKDRKAQSKPFFSELSMLPEEPHRRDASSRSRFLYQQSKGRKIPQSKRVRDQEIKLAVPPHMHDPVNPKESSKKFNGPKRSKEVHSSFANRTSSPEVESIIARFRAAQAERSPHRSSLVSNLPQANGMTQHRAAQNTQRRRPRMGEDYLELDKRLPQQKFQGPQTMAQEVGWDPRNLEVFGVASHGLKKTDVK</sequence>
<evidence type="ECO:0000256" key="1">
    <source>
        <dbReference type="SAM" id="MobiDB-lite"/>
    </source>
</evidence>
<feature type="compositionally biased region" description="Polar residues" evidence="1">
    <location>
        <begin position="181"/>
        <end position="203"/>
    </location>
</feature>
<feature type="region of interest" description="Disordered" evidence="1">
    <location>
        <begin position="173"/>
        <end position="213"/>
    </location>
</feature>
<proteinExistence type="predicted"/>
<gene>
    <name evidence="2" type="ORF">PCOS0759_LOCUS7501</name>
</gene>
<feature type="compositionally biased region" description="Basic and acidic residues" evidence="1">
    <location>
        <begin position="59"/>
        <end position="72"/>
    </location>
</feature>
<dbReference type="AlphaFoldDB" id="A0A7S1KSJ8"/>
<protein>
    <submittedName>
        <fullName evidence="2">Uncharacterized protein</fullName>
    </submittedName>
</protein>
<feature type="compositionally biased region" description="Basic and acidic residues" evidence="1">
    <location>
        <begin position="127"/>
        <end position="139"/>
    </location>
</feature>
<name>A0A7S1KSJ8_9EUKA</name>
<accession>A0A7S1KSJ8</accession>
<feature type="region of interest" description="Disordered" evidence="1">
    <location>
        <begin position="59"/>
        <end position="161"/>
    </location>
</feature>
<evidence type="ECO:0000313" key="2">
    <source>
        <dbReference type="EMBL" id="CAD9084247.1"/>
    </source>
</evidence>
<reference evidence="2" key="1">
    <citation type="submission" date="2021-01" db="EMBL/GenBank/DDBJ databases">
        <authorList>
            <person name="Corre E."/>
            <person name="Pelletier E."/>
            <person name="Niang G."/>
            <person name="Scheremetjew M."/>
            <person name="Finn R."/>
            <person name="Kale V."/>
            <person name="Holt S."/>
            <person name="Cochrane G."/>
            <person name="Meng A."/>
            <person name="Brown T."/>
            <person name="Cohen L."/>
        </authorList>
    </citation>
    <scope>NUCLEOTIDE SEQUENCE</scope>
    <source>
        <strain evidence="2">WS</strain>
    </source>
</reference>
<feature type="compositionally biased region" description="Basic and acidic residues" evidence="1">
    <location>
        <begin position="86"/>
        <end position="95"/>
    </location>
</feature>
<dbReference type="EMBL" id="HBGD01009101">
    <property type="protein sequence ID" value="CAD9084247.1"/>
    <property type="molecule type" value="Transcribed_RNA"/>
</dbReference>